<dbReference type="AlphaFoldDB" id="A0A2W5T2L4"/>
<keyword evidence="9 12" id="KW-0067">ATP-binding</keyword>
<evidence type="ECO:0000259" key="15">
    <source>
        <dbReference type="PROSITE" id="PS51671"/>
    </source>
</evidence>
<organism evidence="16 17">
    <name type="scientific">Archangium gephyra</name>
    <dbReference type="NCBI Taxonomy" id="48"/>
    <lineage>
        <taxon>Bacteria</taxon>
        <taxon>Pseudomonadati</taxon>
        <taxon>Myxococcota</taxon>
        <taxon>Myxococcia</taxon>
        <taxon>Myxococcales</taxon>
        <taxon>Cystobacterineae</taxon>
        <taxon>Archangiaceae</taxon>
        <taxon>Archangium</taxon>
    </lineage>
</organism>
<dbReference type="NCBIfam" id="TIGR00657">
    <property type="entry name" value="asp_kinases"/>
    <property type="match status" value="1"/>
</dbReference>
<dbReference type="FunFam" id="3.40.1160.10:FF:000002">
    <property type="entry name" value="Aspartokinase"/>
    <property type="match status" value="1"/>
</dbReference>
<dbReference type="PIRSF" id="PIRSF000726">
    <property type="entry name" value="Asp_kin"/>
    <property type="match status" value="1"/>
</dbReference>
<keyword evidence="10" id="KW-0457">Lysine biosynthesis</keyword>
<reference evidence="16 17" key="1">
    <citation type="submission" date="2017-08" db="EMBL/GenBank/DDBJ databases">
        <title>Infants hospitalized years apart are colonized by the same room-sourced microbial strains.</title>
        <authorList>
            <person name="Brooks B."/>
            <person name="Olm M.R."/>
            <person name="Firek B.A."/>
            <person name="Baker R."/>
            <person name="Thomas B.C."/>
            <person name="Morowitz M.J."/>
            <person name="Banfield J.F."/>
        </authorList>
    </citation>
    <scope>NUCLEOTIDE SEQUENCE [LARGE SCALE GENOMIC DNA]</scope>
    <source>
        <strain evidence="16">S2_003_000_R2_14</strain>
    </source>
</reference>
<keyword evidence="8 13" id="KW-0418">Kinase</keyword>
<comment type="pathway">
    <text evidence="1 14">Amino-acid biosynthesis; L-lysine biosynthesis via DAP pathway; (S)-tetrahydrodipicolinate from L-aspartate: step 1/4.</text>
</comment>
<dbReference type="Pfam" id="PF22468">
    <property type="entry name" value="ACT_9"/>
    <property type="match status" value="2"/>
</dbReference>
<evidence type="ECO:0000256" key="12">
    <source>
        <dbReference type="PIRSR" id="PIRSR000726-1"/>
    </source>
</evidence>
<dbReference type="CDD" id="cd04923">
    <property type="entry name" value="ACT_AK-LysC-DapG-like_2"/>
    <property type="match status" value="1"/>
</dbReference>
<feature type="binding site" evidence="12">
    <location>
        <begin position="7"/>
        <end position="10"/>
    </location>
    <ligand>
        <name>ATP</name>
        <dbReference type="ChEBI" id="CHEBI:30616"/>
    </ligand>
</feature>
<evidence type="ECO:0000256" key="7">
    <source>
        <dbReference type="ARBA" id="ARBA00022741"/>
    </source>
</evidence>
<proteinExistence type="inferred from homology"/>
<dbReference type="Proteomes" id="UP000249061">
    <property type="component" value="Unassembled WGS sequence"/>
</dbReference>
<evidence type="ECO:0000256" key="9">
    <source>
        <dbReference type="ARBA" id="ARBA00022840"/>
    </source>
</evidence>
<dbReference type="SUPFAM" id="SSF53633">
    <property type="entry name" value="Carbamate kinase-like"/>
    <property type="match status" value="1"/>
</dbReference>
<keyword evidence="6 13" id="KW-0808">Transferase</keyword>
<dbReference type="GO" id="GO:0009088">
    <property type="term" value="P:threonine biosynthetic process"/>
    <property type="evidence" value="ECO:0007669"/>
    <property type="project" value="UniProtKB-UniPathway"/>
</dbReference>
<dbReference type="GO" id="GO:0005829">
    <property type="term" value="C:cytosol"/>
    <property type="evidence" value="ECO:0007669"/>
    <property type="project" value="TreeGrafter"/>
</dbReference>
<evidence type="ECO:0000256" key="2">
    <source>
        <dbReference type="ARBA" id="ARBA00004986"/>
    </source>
</evidence>
<dbReference type="UniPathway" id="UPA00034">
    <property type="reaction ID" value="UER00015"/>
</dbReference>
<accession>A0A2W5T2L4</accession>
<dbReference type="CDD" id="cd04246">
    <property type="entry name" value="AAK_AK-DapG-like"/>
    <property type="match status" value="1"/>
</dbReference>
<dbReference type="UniPathway" id="UPA00051">
    <property type="reaction ID" value="UER00462"/>
</dbReference>
<dbReference type="EC" id="2.7.2.4" evidence="13"/>
<dbReference type="InterPro" id="IPR001341">
    <property type="entry name" value="Asp_kinase"/>
</dbReference>
<dbReference type="Gene3D" id="3.30.2130.10">
    <property type="entry name" value="VC0802-like"/>
    <property type="match status" value="1"/>
</dbReference>
<comment type="similarity">
    <text evidence="4 13">Belongs to the aspartokinase family.</text>
</comment>
<evidence type="ECO:0000256" key="8">
    <source>
        <dbReference type="ARBA" id="ARBA00022777"/>
    </source>
</evidence>
<dbReference type="Pfam" id="PF00696">
    <property type="entry name" value="AA_kinase"/>
    <property type="match status" value="1"/>
</dbReference>
<keyword evidence="7 12" id="KW-0547">Nucleotide-binding</keyword>
<dbReference type="NCBIfam" id="NF005154">
    <property type="entry name" value="PRK06635.1-2"/>
    <property type="match status" value="1"/>
</dbReference>
<dbReference type="FunFam" id="3.30.2130.10:FF:000002">
    <property type="entry name" value="Aspartokinase"/>
    <property type="match status" value="1"/>
</dbReference>
<feature type="domain" description="ACT" evidence="15">
    <location>
        <begin position="264"/>
        <end position="347"/>
    </location>
</feature>
<dbReference type="GO" id="GO:0009090">
    <property type="term" value="P:homoserine biosynthetic process"/>
    <property type="evidence" value="ECO:0007669"/>
    <property type="project" value="TreeGrafter"/>
</dbReference>
<dbReference type="GO" id="GO:0005524">
    <property type="term" value="F:ATP binding"/>
    <property type="evidence" value="ECO:0007669"/>
    <property type="project" value="UniProtKB-KW"/>
</dbReference>
<dbReference type="InterPro" id="IPR045865">
    <property type="entry name" value="ACT-like_dom_sf"/>
</dbReference>
<comment type="catalytic activity">
    <reaction evidence="11 13">
        <text>L-aspartate + ATP = 4-phospho-L-aspartate + ADP</text>
        <dbReference type="Rhea" id="RHEA:23776"/>
        <dbReference type="ChEBI" id="CHEBI:29991"/>
        <dbReference type="ChEBI" id="CHEBI:30616"/>
        <dbReference type="ChEBI" id="CHEBI:57535"/>
        <dbReference type="ChEBI" id="CHEBI:456216"/>
        <dbReference type="EC" id="2.7.2.4"/>
    </reaction>
</comment>
<feature type="binding site" evidence="12">
    <location>
        <position position="74"/>
    </location>
    <ligand>
        <name>substrate</name>
    </ligand>
</feature>
<evidence type="ECO:0000256" key="3">
    <source>
        <dbReference type="ARBA" id="ARBA00005139"/>
    </source>
</evidence>
<feature type="binding site" evidence="12">
    <location>
        <position position="47"/>
    </location>
    <ligand>
        <name>substrate</name>
    </ligand>
</feature>
<dbReference type="InterPro" id="IPR005260">
    <property type="entry name" value="Asp_kin_monofn"/>
</dbReference>
<evidence type="ECO:0000256" key="14">
    <source>
        <dbReference type="RuleBase" id="RU004249"/>
    </source>
</evidence>
<evidence type="ECO:0000313" key="16">
    <source>
        <dbReference type="EMBL" id="PZR07113.1"/>
    </source>
</evidence>
<evidence type="ECO:0000256" key="10">
    <source>
        <dbReference type="ARBA" id="ARBA00023154"/>
    </source>
</evidence>
<dbReference type="UniPathway" id="UPA00050">
    <property type="reaction ID" value="UER00461"/>
</dbReference>
<evidence type="ECO:0000256" key="1">
    <source>
        <dbReference type="ARBA" id="ARBA00004766"/>
    </source>
</evidence>
<dbReference type="PANTHER" id="PTHR21499:SF3">
    <property type="entry name" value="ASPARTOKINASE"/>
    <property type="match status" value="1"/>
</dbReference>
<dbReference type="NCBIfam" id="NF005155">
    <property type="entry name" value="PRK06635.1-4"/>
    <property type="match status" value="1"/>
</dbReference>
<comment type="pathway">
    <text evidence="3 14">Amino-acid biosynthesis; L-threonine biosynthesis; L-threonine from L-aspartate: step 1/5.</text>
</comment>
<feature type="binding site" evidence="12">
    <location>
        <position position="179"/>
    </location>
    <ligand>
        <name>ATP</name>
        <dbReference type="ChEBI" id="CHEBI:30616"/>
    </ligand>
</feature>
<dbReference type="GO" id="GO:0009089">
    <property type="term" value="P:lysine biosynthetic process via diaminopimelate"/>
    <property type="evidence" value="ECO:0007669"/>
    <property type="project" value="UniProtKB-UniPathway"/>
</dbReference>
<gene>
    <name evidence="16" type="ORF">DI536_29090</name>
</gene>
<name>A0A2W5T2L4_9BACT</name>
<dbReference type="SUPFAM" id="SSF55021">
    <property type="entry name" value="ACT-like"/>
    <property type="match status" value="2"/>
</dbReference>
<dbReference type="EMBL" id="QFQP01000034">
    <property type="protein sequence ID" value="PZR07113.1"/>
    <property type="molecule type" value="Genomic_DNA"/>
</dbReference>
<dbReference type="InterPro" id="IPR018042">
    <property type="entry name" value="Aspartate_kinase_CS"/>
</dbReference>
<dbReference type="InterPro" id="IPR002912">
    <property type="entry name" value="ACT_dom"/>
</dbReference>
<dbReference type="PROSITE" id="PS51671">
    <property type="entry name" value="ACT"/>
    <property type="match status" value="1"/>
</dbReference>
<protein>
    <recommendedName>
        <fullName evidence="13">Aspartokinase</fullName>
        <ecNumber evidence="13">2.7.2.4</ecNumber>
    </recommendedName>
</protein>
<feature type="binding site" evidence="12">
    <location>
        <begin position="173"/>
        <end position="174"/>
    </location>
    <ligand>
        <name>ATP</name>
        <dbReference type="ChEBI" id="CHEBI:30616"/>
    </ligand>
</feature>
<evidence type="ECO:0000256" key="5">
    <source>
        <dbReference type="ARBA" id="ARBA00022605"/>
    </source>
</evidence>
<dbReference type="InterPro" id="IPR036393">
    <property type="entry name" value="AceGlu_kinase-like_sf"/>
</dbReference>
<dbReference type="GO" id="GO:0004072">
    <property type="term" value="F:aspartate kinase activity"/>
    <property type="evidence" value="ECO:0007669"/>
    <property type="project" value="UniProtKB-EC"/>
</dbReference>
<dbReference type="InterPro" id="IPR001048">
    <property type="entry name" value="Asp/Glu/Uridylate_kinase"/>
</dbReference>
<sequence length="406" mass="43283">MALIVQKYGGTSVGDLERIKNVARRAIAAKKAGNQVVVVVSAMSGETNRLLKLVNGLSERPNEREQDVVIATGEQVSIGLTAVAIEAAGGKARSFMGHQCRIVTDSTFSKARIKHIDAEGIFAALKRGEIAVIAGFQGVDEEGNITTLGRGGSDTTAVAIAAAIKADACEIYTDVDGVYTTDPNIAPKAKKLDRISYEEMMELASLGAKVLQIRSVEIAMKYRVPLWVKSSFSDDPGTLVCEEDKAMEDILVSGVALDRNEARVSIYGVPDQPGMAARIFGALVEKAISVDLIVQNTPVKGKTELTFTVGKADAVKAGDVIKKVVKSIKAERFDIDDQVAKISIVGVGMRTHSGVAATMFKTLSKENVNILAISTSEIRVSCLIEAKYAELAVRALHTQFGLDSKA</sequence>
<evidence type="ECO:0000256" key="6">
    <source>
        <dbReference type="ARBA" id="ARBA00022679"/>
    </source>
</evidence>
<dbReference type="InterPro" id="IPR054352">
    <property type="entry name" value="ACT_Aspartokinase"/>
</dbReference>
<dbReference type="NCBIfam" id="TIGR00656">
    <property type="entry name" value="asp_kin_monofn"/>
    <property type="match status" value="1"/>
</dbReference>
<evidence type="ECO:0000256" key="4">
    <source>
        <dbReference type="ARBA" id="ARBA00010122"/>
    </source>
</evidence>
<dbReference type="CDD" id="cd04913">
    <property type="entry name" value="ACT_AKii-LysC-BS-like_1"/>
    <property type="match status" value="1"/>
</dbReference>
<evidence type="ECO:0000256" key="11">
    <source>
        <dbReference type="ARBA" id="ARBA00047872"/>
    </source>
</evidence>
<evidence type="ECO:0000256" key="13">
    <source>
        <dbReference type="RuleBase" id="RU003448"/>
    </source>
</evidence>
<dbReference type="Gene3D" id="3.40.1160.10">
    <property type="entry name" value="Acetylglutamate kinase-like"/>
    <property type="match status" value="1"/>
</dbReference>
<comment type="caution">
    <text evidence="16">The sequence shown here is derived from an EMBL/GenBank/DDBJ whole genome shotgun (WGS) entry which is preliminary data.</text>
</comment>
<feature type="binding site" evidence="12">
    <location>
        <begin position="209"/>
        <end position="210"/>
    </location>
    <ligand>
        <name>ATP</name>
        <dbReference type="ChEBI" id="CHEBI:30616"/>
    </ligand>
</feature>
<evidence type="ECO:0000313" key="17">
    <source>
        <dbReference type="Proteomes" id="UP000249061"/>
    </source>
</evidence>
<dbReference type="PROSITE" id="PS00324">
    <property type="entry name" value="ASPARTOKINASE"/>
    <property type="match status" value="1"/>
</dbReference>
<keyword evidence="5 14" id="KW-0028">Amino-acid biosynthesis</keyword>
<comment type="pathway">
    <text evidence="2 14">Amino-acid biosynthesis; L-methionine biosynthesis via de novo pathway; L-homoserine from L-aspartate: step 1/3.</text>
</comment>
<dbReference type="PANTHER" id="PTHR21499">
    <property type="entry name" value="ASPARTATE KINASE"/>
    <property type="match status" value="1"/>
</dbReference>